<feature type="compositionally biased region" description="Basic and acidic residues" evidence="1">
    <location>
        <begin position="44"/>
        <end position="54"/>
    </location>
</feature>
<feature type="domain" description="Polyphosphate kinase-2-related" evidence="2">
    <location>
        <begin position="153"/>
        <end position="265"/>
    </location>
</feature>
<dbReference type="AlphaFoldDB" id="A0ABD7M7Y1"/>
<keyword evidence="3" id="KW-0418">Kinase</keyword>
<dbReference type="InterPro" id="IPR022488">
    <property type="entry name" value="PPK2-related"/>
</dbReference>
<keyword evidence="3" id="KW-0808">Transferase</keyword>
<dbReference type="InterPro" id="IPR027417">
    <property type="entry name" value="P-loop_NTPase"/>
</dbReference>
<proteinExistence type="predicted"/>
<dbReference type="PANTHER" id="PTHR34383:SF1">
    <property type="entry name" value="ADP-POLYPHOSPHATE PHOSPHOTRANSFERASE"/>
    <property type="match status" value="1"/>
</dbReference>
<feature type="region of interest" description="Disordered" evidence="1">
    <location>
        <begin position="44"/>
        <end position="63"/>
    </location>
</feature>
<feature type="region of interest" description="Disordered" evidence="1">
    <location>
        <begin position="1"/>
        <end position="28"/>
    </location>
</feature>
<dbReference type="RefSeq" id="WP_081374404.1">
    <property type="nucleotide sequence ID" value="NZ_FRCE01000006.1"/>
</dbReference>
<dbReference type="PANTHER" id="PTHR34383">
    <property type="entry name" value="POLYPHOSPHATE:AMP PHOSPHOTRANSFERASE-RELATED"/>
    <property type="match status" value="1"/>
</dbReference>
<gene>
    <name evidence="3" type="ORF">SAMN04487849_10681</name>
</gene>
<protein>
    <submittedName>
        <fullName evidence="3">Polyphosphate kinase 2, PPK2 family</fullName>
    </submittedName>
</protein>
<comment type="caution">
    <text evidence="3">The sequence shown here is derived from an EMBL/GenBank/DDBJ whole genome shotgun (WGS) entry which is preliminary data.</text>
</comment>
<dbReference type="Proteomes" id="UP000184253">
    <property type="component" value="Unassembled WGS sequence"/>
</dbReference>
<evidence type="ECO:0000259" key="2">
    <source>
        <dbReference type="Pfam" id="PF03976"/>
    </source>
</evidence>
<name>A0ABD7M7Y1_MICLU</name>
<dbReference type="GO" id="GO:0016301">
    <property type="term" value="F:kinase activity"/>
    <property type="evidence" value="ECO:0007669"/>
    <property type="project" value="UniProtKB-KW"/>
</dbReference>
<accession>A0ABD7M7Y1</accession>
<feature type="compositionally biased region" description="Basic and acidic residues" evidence="1">
    <location>
        <begin position="11"/>
        <end position="20"/>
    </location>
</feature>
<evidence type="ECO:0000313" key="3">
    <source>
        <dbReference type="EMBL" id="SHL60380.1"/>
    </source>
</evidence>
<evidence type="ECO:0000313" key="4">
    <source>
        <dbReference type="Proteomes" id="UP000184253"/>
    </source>
</evidence>
<dbReference type="SUPFAM" id="SSF52540">
    <property type="entry name" value="P-loop containing nucleoside triphosphate hydrolases"/>
    <property type="match status" value="1"/>
</dbReference>
<sequence length="297" mass="34419">MAENTSPTPDPRTRGEHGTEHAAQAPFAVTRDYAAEVDEIRELGRKLGGEKKTPTPDPQAWREGYPYKTKLSRKSYERRKRELQIELLKMQLWVKETGQKVLIIFEGRDAAGKGGAIKRFNEHLNPRGARTVALEKPTEEEASQWYFQCYIQHLEFMRETPELERMLVNSGVHIIKFWFSVSQREQLNRFAARETDPVRRWKLSPTDLASLDKWDDYTNAKQAMFFYTHTADAPWTVVKSNDEKRARLEAIRHVLHTLPYPDKDERIVHRPDPQICGPANELAEYGEVSGGSFPRVR</sequence>
<reference evidence="3 4" key="1">
    <citation type="submission" date="2016-11" db="EMBL/GenBank/DDBJ databases">
        <authorList>
            <person name="Varghese N."/>
            <person name="Submissions S."/>
        </authorList>
    </citation>
    <scope>NUCLEOTIDE SEQUENCE [LARGE SCALE GENOMIC DNA]</scope>
    <source>
        <strain evidence="3 4">VTM4R57</strain>
    </source>
</reference>
<evidence type="ECO:0000256" key="1">
    <source>
        <dbReference type="SAM" id="MobiDB-lite"/>
    </source>
</evidence>
<organism evidence="3 4">
    <name type="scientific">Micrococcus luteus</name>
    <name type="common">Micrococcus lysodeikticus</name>
    <dbReference type="NCBI Taxonomy" id="1270"/>
    <lineage>
        <taxon>Bacteria</taxon>
        <taxon>Bacillati</taxon>
        <taxon>Actinomycetota</taxon>
        <taxon>Actinomycetes</taxon>
        <taxon>Micrococcales</taxon>
        <taxon>Micrococcaceae</taxon>
        <taxon>Micrococcus</taxon>
    </lineage>
</organism>
<dbReference type="Pfam" id="PF03976">
    <property type="entry name" value="PPK2"/>
    <property type="match status" value="1"/>
</dbReference>
<dbReference type="Gene3D" id="3.40.50.300">
    <property type="entry name" value="P-loop containing nucleotide triphosphate hydrolases"/>
    <property type="match status" value="2"/>
</dbReference>
<dbReference type="EMBL" id="FRCE01000006">
    <property type="protein sequence ID" value="SHL60380.1"/>
    <property type="molecule type" value="Genomic_DNA"/>
</dbReference>